<gene>
    <name evidence="1" type="ORF">E1B00_09475</name>
</gene>
<dbReference type="AlphaFoldDB" id="A0A5C4RRW1"/>
<dbReference type="SUPFAM" id="SSF109854">
    <property type="entry name" value="DinB/YfiT-like putative metalloenzymes"/>
    <property type="match status" value="1"/>
</dbReference>
<dbReference type="InterPro" id="IPR018531">
    <property type="entry name" value="DUF1993"/>
</dbReference>
<evidence type="ECO:0000313" key="1">
    <source>
        <dbReference type="EMBL" id="TNJ33571.1"/>
    </source>
</evidence>
<dbReference type="Gene3D" id="1.20.120.450">
    <property type="entry name" value="dinb family like domain"/>
    <property type="match status" value="1"/>
</dbReference>
<accession>A0A5C4RRW1</accession>
<evidence type="ECO:0000313" key="2">
    <source>
        <dbReference type="Proteomes" id="UP000305760"/>
    </source>
</evidence>
<dbReference type="Proteomes" id="UP000305760">
    <property type="component" value="Unassembled WGS sequence"/>
</dbReference>
<proteinExistence type="predicted"/>
<keyword evidence="2" id="KW-1185">Reference proteome</keyword>
<protein>
    <submittedName>
        <fullName evidence="1">DUF1993 domain-containing protein</fullName>
    </submittedName>
</protein>
<sequence>MTLSMSALTLPAVERALTNLSAILDKGLTHAKATGIDPDTLVQARLAPDMLTLAGQVQRASDSAKGLVARLAGVDNPSMADDETSFAQLQDRIARTLAFVRGVDRKLLDGSETRTVTLPVRGQTITLGGQAYLMGFALPNIHFHVTTAYAILRHNGAPLGKLDYLGPLA</sequence>
<organism evidence="1 2">
    <name type="scientific">Arenimonas terrae</name>
    <dbReference type="NCBI Taxonomy" id="2546226"/>
    <lineage>
        <taxon>Bacteria</taxon>
        <taxon>Pseudomonadati</taxon>
        <taxon>Pseudomonadota</taxon>
        <taxon>Gammaproteobacteria</taxon>
        <taxon>Lysobacterales</taxon>
        <taxon>Lysobacteraceae</taxon>
        <taxon>Arenimonas</taxon>
    </lineage>
</organism>
<comment type="caution">
    <text evidence="1">The sequence shown here is derived from an EMBL/GenBank/DDBJ whole genome shotgun (WGS) entry which is preliminary data.</text>
</comment>
<dbReference type="EMBL" id="SMDR01000002">
    <property type="protein sequence ID" value="TNJ33571.1"/>
    <property type="molecule type" value="Genomic_DNA"/>
</dbReference>
<dbReference type="RefSeq" id="WP_139448114.1">
    <property type="nucleotide sequence ID" value="NZ_SMDR01000002.1"/>
</dbReference>
<dbReference type="InterPro" id="IPR034660">
    <property type="entry name" value="DinB/YfiT-like"/>
</dbReference>
<dbReference type="Pfam" id="PF09351">
    <property type="entry name" value="DUF1993"/>
    <property type="match status" value="1"/>
</dbReference>
<dbReference type="PANTHER" id="PTHR36922">
    <property type="entry name" value="BLL2446 PROTEIN"/>
    <property type="match status" value="1"/>
</dbReference>
<name>A0A5C4RRW1_9GAMM</name>
<reference evidence="1 2" key="1">
    <citation type="submission" date="2019-03" db="EMBL/GenBank/DDBJ databases">
        <title>Arenimonas daejeonensis sp. nov., isolated from compost.</title>
        <authorList>
            <person name="Jeon C.O."/>
        </authorList>
    </citation>
    <scope>NUCLEOTIDE SEQUENCE [LARGE SCALE GENOMIC DNA]</scope>
    <source>
        <strain evidence="1 2">R29</strain>
    </source>
</reference>
<dbReference type="OrthoDB" id="338237at2"/>
<dbReference type="PANTHER" id="PTHR36922:SF1">
    <property type="entry name" value="DUF1993 DOMAIN-CONTAINING PROTEIN"/>
    <property type="match status" value="1"/>
</dbReference>